<dbReference type="KEGG" id="dci:103519142"/>
<evidence type="ECO:0000313" key="1">
    <source>
        <dbReference type="Proteomes" id="UP000079169"/>
    </source>
</evidence>
<dbReference type="RefSeq" id="XP_008482448.3">
    <property type="nucleotide sequence ID" value="XM_008484226.3"/>
</dbReference>
<evidence type="ECO:0000313" key="2">
    <source>
        <dbReference type="RefSeq" id="XP_008482448.3"/>
    </source>
</evidence>
<dbReference type="STRING" id="121845.A0A1S3DJS7"/>
<protein>
    <submittedName>
        <fullName evidence="2">Collagen alpha-1(XV) chain-like</fullName>
    </submittedName>
</protein>
<proteinExistence type="predicted"/>
<gene>
    <name evidence="2" type="primary">LOC103519142</name>
</gene>
<keyword evidence="1" id="KW-1185">Reference proteome</keyword>
<organism evidence="1 2">
    <name type="scientific">Diaphorina citri</name>
    <name type="common">Asian citrus psyllid</name>
    <dbReference type="NCBI Taxonomy" id="121845"/>
    <lineage>
        <taxon>Eukaryota</taxon>
        <taxon>Metazoa</taxon>
        <taxon>Ecdysozoa</taxon>
        <taxon>Arthropoda</taxon>
        <taxon>Hexapoda</taxon>
        <taxon>Insecta</taxon>
        <taxon>Pterygota</taxon>
        <taxon>Neoptera</taxon>
        <taxon>Paraneoptera</taxon>
        <taxon>Hemiptera</taxon>
        <taxon>Sternorrhyncha</taxon>
        <taxon>Psylloidea</taxon>
        <taxon>Psyllidae</taxon>
        <taxon>Diaphorininae</taxon>
        <taxon>Diaphorina</taxon>
    </lineage>
</organism>
<accession>A0A1S3DJS7</accession>
<feature type="non-terminal residue" evidence="2">
    <location>
        <position position="1"/>
    </location>
</feature>
<sequence length="202" mass="22143">AEEHDLLSVIKIPFEDPATMYFAPGADGFPVVQLGIQLRPVSPGQMNLTLLYTDVTKYSTTQPIASFLIPAPTGKYFKFVVQLGVQLRPVSPGQMNLTLLYTDVTKFSTTQPIASFLIPAPTGKYFKFALKVTLDGVTAFVNCEEIESTRVVRNPQELLFDSASTLYLGQAGPIIKGALDVSEIPFELGMTFFRAGGFFRGF</sequence>
<feature type="non-terminal residue" evidence="2">
    <location>
        <position position="202"/>
    </location>
</feature>
<dbReference type="AlphaFoldDB" id="A0A1S3DJS7"/>
<dbReference type="PaxDb" id="121845-A0A1S3DJS7"/>
<dbReference type="Gene3D" id="2.60.120.200">
    <property type="match status" value="1"/>
</dbReference>
<dbReference type="GeneID" id="103519142"/>
<name>A0A1S3DJS7_DIACI</name>
<reference evidence="2" key="1">
    <citation type="submission" date="2025-08" db="UniProtKB">
        <authorList>
            <consortium name="RefSeq"/>
        </authorList>
    </citation>
    <scope>IDENTIFICATION</scope>
</reference>
<dbReference type="Proteomes" id="UP000079169">
    <property type="component" value="Unplaced"/>
</dbReference>